<dbReference type="GeneID" id="99985954"/>
<dbReference type="RefSeq" id="WP_090257623.1">
    <property type="nucleotide sequence ID" value="NZ_FOIR01000001.1"/>
</dbReference>
<accession>A0A1I0NIF4</accession>
<proteinExistence type="predicted"/>
<evidence type="ECO:0000313" key="2">
    <source>
        <dbReference type="Proteomes" id="UP000199437"/>
    </source>
</evidence>
<protein>
    <submittedName>
        <fullName evidence="1">Four helix bundle protein</fullName>
    </submittedName>
</protein>
<dbReference type="NCBIfam" id="TIGR02436">
    <property type="entry name" value="four helix bundle protein"/>
    <property type="match status" value="1"/>
</dbReference>
<name>A0A1I0NIF4_9BACT</name>
<reference evidence="2" key="1">
    <citation type="submission" date="2016-10" db="EMBL/GenBank/DDBJ databases">
        <authorList>
            <person name="Varghese N."/>
            <person name="Submissions S."/>
        </authorList>
    </citation>
    <scope>NUCLEOTIDE SEQUENCE [LARGE SCALE GENOMIC DNA]</scope>
    <source>
        <strain evidence="2">CGMCC 1.12402</strain>
    </source>
</reference>
<dbReference type="CDD" id="cd16377">
    <property type="entry name" value="23S_rRNA_IVP_like"/>
    <property type="match status" value="1"/>
</dbReference>
<dbReference type="Gene3D" id="1.20.1440.60">
    <property type="entry name" value="23S rRNA-intervening sequence"/>
    <property type="match status" value="1"/>
</dbReference>
<sequence>MKLEELNIYKSADEISDTIWSIVETWDYYKKDTLGKQLVRAADSISANIAEGYGRFFFKENRNFCSYSRGSLLETKNWLGKAFRRKMISNETYNSLIADLDSLHKSLNGYIKYIKQQASDKKPSKPIS</sequence>
<dbReference type="Proteomes" id="UP000199437">
    <property type="component" value="Unassembled WGS sequence"/>
</dbReference>
<organism evidence="1 2">
    <name type="scientific">Roseivirga pacifica</name>
    <dbReference type="NCBI Taxonomy" id="1267423"/>
    <lineage>
        <taxon>Bacteria</taxon>
        <taxon>Pseudomonadati</taxon>
        <taxon>Bacteroidota</taxon>
        <taxon>Cytophagia</taxon>
        <taxon>Cytophagales</taxon>
        <taxon>Roseivirgaceae</taxon>
        <taxon>Roseivirga</taxon>
    </lineage>
</organism>
<dbReference type="InterPro" id="IPR012657">
    <property type="entry name" value="23S_rRNA-intervening_sequence"/>
</dbReference>
<dbReference type="Pfam" id="PF05635">
    <property type="entry name" value="23S_rRNA_IVP"/>
    <property type="match status" value="1"/>
</dbReference>
<dbReference type="EMBL" id="FOIR01000001">
    <property type="protein sequence ID" value="SEW01142.1"/>
    <property type="molecule type" value="Genomic_DNA"/>
</dbReference>
<dbReference type="AlphaFoldDB" id="A0A1I0NIF4"/>
<dbReference type="PANTHER" id="PTHR38471:SF2">
    <property type="entry name" value="FOUR HELIX BUNDLE PROTEIN"/>
    <property type="match status" value="1"/>
</dbReference>
<evidence type="ECO:0000313" key="1">
    <source>
        <dbReference type="EMBL" id="SEW01142.1"/>
    </source>
</evidence>
<gene>
    <name evidence="1" type="ORF">SAMN05216290_1222</name>
</gene>
<dbReference type="SUPFAM" id="SSF158446">
    <property type="entry name" value="IVS-encoded protein-like"/>
    <property type="match status" value="1"/>
</dbReference>
<keyword evidence="2" id="KW-1185">Reference proteome</keyword>
<dbReference type="OrthoDB" id="9811959at2"/>
<dbReference type="InterPro" id="IPR036583">
    <property type="entry name" value="23S_rRNA_IVS_sf"/>
</dbReference>
<dbReference type="PANTHER" id="PTHR38471">
    <property type="entry name" value="FOUR HELIX BUNDLE PROTEIN"/>
    <property type="match status" value="1"/>
</dbReference>
<dbReference type="STRING" id="1267423.SAMN05216290_1222"/>